<dbReference type="NCBIfam" id="TIGR01017">
    <property type="entry name" value="rpsD_bact"/>
    <property type="match status" value="1"/>
</dbReference>
<comment type="function">
    <text evidence="7">One of the primary rRNA binding proteins, it binds directly to 16S rRNA where it nucleates assembly of the body of the 30S subunit.</text>
</comment>
<dbReference type="InterPro" id="IPR018079">
    <property type="entry name" value="Ribosomal_uS4_CS"/>
</dbReference>
<sequence>MRYTGPKNRLARREGADLGLKTPGSKTHSTLLRRLNIVPGQHGTSRRRKTTDYGIQLRAKQKLKRIFGLSEKQLAIYYAKSIKAKGNTIELLIQKLENRLDNIIFRLGFSPTRAAARQLVNHGNVMVNDKKMTIPSYQGKVGDIISLSETAIKIPYIASFLEKKDLILPSWLNRQANSGKIISKINLDEFKEDVQLQLVVEFYSR</sequence>
<keyword evidence="5 7" id="KW-0687">Ribonucleoprotein</keyword>
<dbReference type="SMART" id="SM00363">
    <property type="entry name" value="S4"/>
    <property type="match status" value="1"/>
</dbReference>
<dbReference type="PANTHER" id="PTHR11831">
    <property type="entry name" value="30S 40S RIBOSOMAL PROTEIN"/>
    <property type="match status" value="1"/>
</dbReference>
<protein>
    <recommendedName>
        <fullName evidence="6 7">Small ribosomal subunit protein uS4</fullName>
    </recommendedName>
</protein>
<feature type="region of interest" description="Disordered" evidence="9">
    <location>
        <begin position="1"/>
        <end position="25"/>
    </location>
</feature>
<dbReference type="AlphaFoldDB" id="A0A1F7JCM3"/>
<dbReference type="InterPro" id="IPR036986">
    <property type="entry name" value="S4_RNA-bd_sf"/>
</dbReference>
<evidence type="ECO:0000256" key="6">
    <source>
        <dbReference type="ARBA" id="ARBA00035254"/>
    </source>
</evidence>
<feature type="domain" description="RNA-binding S4" evidence="10">
    <location>
        <begin position="98"/>
        <end position="158"/>
    </location>
</feature>
<dbReference type="InterPro" id="IPR001912">
    <property type="entry name" value="Ribosomal_uS4_N"/>
</dbReference>
<keyword evidence="4 7" id="KW-0689">Ribosomal protein</keyword>
<dbReference type="EMBL" id="MGAV01000021">
    <property type="protein sequence ID" value="OGK53358.1"/>
    <property type="molecule type" value="Genomic_DNA"/>
</dbReference>
<gene>
    <name evidence="7" type="primary">rpsD</name>
    <name evidence="12" type="ORF">A3H78_03330</name>
</gene>
<dbReference type="GO" id="GO:0003735">
    <property type="term" value="F:structural constituent of ribosome"/>
    <property type="evidence" value="ECO:0007669"/>
    <property type="project" value="InterPro"/>
</dbReference>
<feature type="domain" description="Small ribosomal subunit protein uS4 N-terminal" evidence="11">
    <location>
        <begin position="2"/>
        <end position="97"/>
    </location>
</feature>
<name>A0A1F7JCM3_9BACT</name>
<evidence type="ECO:0000256" key="9">
    <source>
        <dbReference type="SAM" id="MobiDB-lite"/>
    </source>
</evidence>
<evidence type="ECO:0000256" key="7">
    <source>
        <dbReference type="HAMAP-Rule" id="MF_01306"/>
    </source>
</evidence>
<accession>A0A1F7JCM3</accession>
<keyword evidence="3 7" id="KW-0694">RNA-binding</keyword>
<evidence type="ECO:0000256" key="8">
    <source>
        <dbReference type="RuleBase" id="RU003699"/>
    </source>
</evidence>
<dbReference type="GO" id="GO:0019843">
    <property type="term" value="F:rRNA binding"/>
    <property type="evidence" value="ECO:0007669"/>
    <property type="project" value="UniProtKB-UniRule"/>
</dbReference>
<dbReference type="PROSITE" id="PS50889">
    <property type="entry name" value="S4"/>
    <property type="match status" value="1"/>
</dbReference>
<dbReference type="Proteomes" id="UP000177418">
    <property type="component" value="Unassembled WGS sequence"/>
</dbReference>
<dbReference type="InterPro" id="IPR002942">
    <property type="entry name" value="S4_RNA-bd"/>
</dbReference>
<dbReference type="PANTHER" id="PTHR11831:SF4">
    <property type="entry name" value="SMALL RIBOSOMAL SUBUNIT PROTEIN US4M"/>
    <property type="match status" value="1"/>
</dbReference>
<dbReference type="Pfam" id="PF01479">
    <property type="entry name" value="S4"/>
    <property type="match status" value="1"/>
</dbReference>
<evidence type="ECO:0000256" key="5">
    <source>
        <dbReference type="ARBA" id="ARBA00023274"/>
    </source>
</evidence>
<comment type="subunit">
    <text evidence="7">Part of the 30S ribosomal subunit. Contacts protein S5. The interaction surface between S4 and S5 is involved in control of translational fidelity.</text>
</comment>
<dbReference type="InterPro" id="IPR022801">
    <property type="entry name" value="Ribosomal_uS4"/>
</dbReference>
<evidence type="ECO:0000256" key="3">
    <source>
        <dbReference type="ARBA" id="ARBA00022884"/>
    </source>
</evidence>
<dbReference type="InterPro" id="IPR005709">
    <property type="entry name" value="Ribosomal_uS4_bac-type"/>
</dbReference>
<dbReference type="GO" id="GO:0042274">
    <property type="term" value="P:ribosomal small subunit biogenesis"/>
    <property type="evidence" value="ECO:0007669"/>
    <property type="project" value="TreeGrafter"/>
</dbReference>
<keyword evidence="2 7" id="KW-0699">rRNA-binding</keyword>
<comment type="function">
    <text evidence="7">With S5 and S12 plays an important role in translational accuracy.</text>
</comment>
<organism evidence="12 13">
    <name type="scientific">Candidatus Roizmanbacteria bacterium RIFCSPLOWO2_02_FULL_36_11</name>
    <dbReference type="NCBI Taxonomy" id="1802071"/>
    <lineage>
        <taxon>Bacteria</taxon>
        <taxon>Candidatus Roizmaniibacteriota</taxon>
    </lineage>
</organism>
<evidence type="ECO:0000259" key="11">
    <source>
        <dbReference type="SMART" id="SM01390"/>
    </source>
</evidence>
<dbReference type="GO" id="GO:0006412">
    <property type="term" value="P:translation"/>
    <property type="evidence" value="ECO:0007669"/>
    <property type="project" value="UniProtKB-UniRule"/>
</dbReference>
<dbReference type="Gene3D" id="1.10.1050.10">
    <property type="entry name" value="Ribosomal Protein S4 Delta 41, Chain A, domain 1"/>
    <property type="match status" value="1"/>
</dbReference>
<comment type="similarity">
    <text evidence="1 7 8">Belongs to the universal ribosomal protein uS4 family.</text>
</comment>
<dbReference type="Pfam" id="PF00163">
    <property type="entry name" value="Ribosomal_S4"/>
    <property type="match status" value="1"/>
</dbReference>
<dbReference type="Gene3D" id="3.10.290.10">
    <property type="entry name" value="RNA-binding S4 domain"/>
    <property type="match status" value="1"/>
</dbReference>
<comment type="caution">
    <text evidence="12">The sequence shown here is derived from an EMBL/GenBank/DDBJ whole genome shotgun (WGS) entry which is preliminary data.</text>
</comment>
<dbReference type="FunFam" id="3.10.290.10:FF:000001">
    <property type="entry name" value="30S ribosomal protein S4"/>
    <property type="match status" value="1"/>
</dbReference>
<dbReference type="HAMAP" id="MF_01306_B">
    <property type="entry name" value="Ribosomal_uS4_B"/>
    <property type="match status" value="1"/>
</dbReference>
<dbReference type="PROSITE" id="PS00632">
    <property type="entry name" value="RIBOSOMAL_S4"/>
    <property type="match status" value="1"/>
</dbReference>
<dbReference type="SMART" id="SM01390">
    <property type="entry name" value="Ribosomal_S4"/>
    <property type="match status" value="1"/>
</dbReference>
<evidence type="ECO:0000313" key="12">
    <source>
        <dbReference type="EMBL" id="OGK53358.1"/>
    </source>
</evidence>
<dbReference type="CDD" id="cd00165">
    <property type="entry name" value="S4"/>
    <property type="match status" value="1"/>
</dbReference>
<dbReference type="GO" id="GO:0015935">
    <property type="term" value="C:small ribosomal subunit"/>
    <property type="evidence" value="ECO:0007669"/>
    <property type="project" value="InterPro"/>
</dbReference>
<evidence type="ECO:0000256" key="1">
    <source>
        <dbReference type="ARBA" id="ARBA00007465"/>
    </source>
</evidence>
<reference evidence="12 13" key="1">
    <citation type="journal article" date="2016" name="Nat. Commun.">
        <title>Thousands of microbial genomes shed light on interconnected biogeochemical processes in an aquifer system.</title>
        <authorList>
            <person name="Anantharaman K."/>
            <person name="Brown C.T."/>
            <person name="Hug L.A."/>
            <person name="Sharon I."/>
            <person name="Castelle C.J."/>
            <person name="Probst A.J."/>
            <person name="Thomas B.C."/>
            <person name="Singh A."/>
            <person name="Wilkins M.J."/>
            <person name="Karaoz U."/>
            <person name="Brodie E.L."/>
            <person name="Williams K.H."/>
            <person name="Hubbard S.S."/>
            <person name="Banfield J.F."/>
        </authorList>
    </citation>
    <scope>NUCLEOTIDE SEQUENCE [LARGE SCALE GENOMIC DNA]</scope>
</reference>
<evidence type="ECO:0000256" key="2">
    <source>
        <dbReference type="ARBA" id="ARBA00022730"/>
    </source>
</evidence>
<dbReference type="NCBIfam" id="NF003717">
    <property type="entry name" value="PRK05327.1"/>
    <property type="match status" value="1"/>
</dbReference>
<evidence type="ECO:0000259" key="10">
    <source>
        <dbReference type="SMART" id="SM00363"/>
    </source>
</evidence>
<evidence type="ECO:0000256" key="4">
    <source>
        <dbReference type="ARBA" id="ARBA00022980"/>
    </source>
</evidence>
<dbReference type="SUPFAM" id="SSF55174">
    <property type="entry name" value="Alpha-L RNA-binding motif"/>
    <property type="match status" value="1"/>
</dbReference>
<evidence type="ECO:0000313" key="13">
    <source>
        <dbReference type="Proteomes" id="UP000177418"/>
    </source>
</evidence>
<proteinExistence type="inferred from homology"/>